<feature type="compositionally biased region" description="Polar residues" evidence="6">
    <location>
        <begin position="20"/>
        <end position="40"/>
    </location>
</feature>
<comment type="caution">
    <text evidence="7">The sequence shown here is derived from an EMBL/GenBank/DDBJ whole genome shotgun (WGS) entry which is preliminary data.</text>
</comment>
<keyword evidence="3" id="KW-0805">Transcription regulation</keyword>
<dbReference type="InterPro" id="IPR019340">
    <property type="entry name" value="Histone_AcTrfase_su3"/>
</dbReference>
<keyword evidence="4" id="KW-0804">Transcription</keyword>
<keyword evidence="8" id="KW-1185">Reference proteome</keyword>
<feature type="compositionally biased region" description="Basic residues" evidence="6">
    <location>
        <begin position="633"/>
        <end position="644"/>
    </location>
</feature>
<evidence type="ECO:0000256" key="1">
    <source>
        <dbReference type="ARBA" id="ARBA00004123"/>
    </source>
</evidence>
<dbReference type="AlphaFoldDB" id="A0AAD9YYI7"/>
<gene>
    <name evidence="7" type="ORF">OEA41_004942</name>
</gene>
<feature type="region of interest" description="Disordered" evidence="6">
    <location>
        <begin position="105"/>
        <end position="189"/>
    </location>
</feature>
<reference evidence="7" key="1">
    <citation type="submission" date="2022-11" db="EMBL/GenBank/DDBJ databases">
        <title>Chromosomal genome sequence assembly and mating type (MAT) locus characterization of the leprose asexual lichenized fungus Lepraria neglecta (Nyl.) Erichsen.</title>
        <authorList>
            <person name="Allen J.L."/>
            <person name="Pfeffer B."/>
        </authorList>
    </citation>
    <scope>NUCLEOTIDE SEQUENCE</scope>
    <source>
        <strain evidence="7">Allen 5258</strain>
    </source>
</reference>
<comment type="subcellular location">
    <subcellularLocation>
        <location evidence="1">Nucleus</location>
    </subcellularLocation>
</comment>
<feature type="region of interest" description="Disordered" evidence="6">
    <location>
        <begin position="1"/>
        <end position="40"/>
    </location>
</feature>
<feature type="compositionally biased region" description="Gly residues" evidence="6">
    <location>
        <begin position="647"/>
        <end position="662"/>
    </location>
</feature>
<feature type="region of interest" description="Disordered" evidence="6">
    <location>
        <begin position="418"/>
        <end position="447"/>
    </location>
</feature>
<dbReference type="Pfam" id="PF10198">
    <property type="entry name" value="Ada3"/>
    <property type="match status" value="1"/>
</dbReference>
<accession>A0AAD9YYI7</accession>
<feature type="region of interest" description="Disordered" evidence="6">
    <location>
        <begin position="227"/>
        <end position="311"/>
    </location>
</feature>
<feature type="region of interest" description="Disordered" evidence="6">
    <location>
        <begin position="478"/>
        <end position="544"/>
    </location>
</feature>
<protein>
    <submittedName>
        <fullName evidence="7">Uncharacterized protein</fullName>
    </submittedName>
</protein>
<dbReference type="GO" id="GO:0003713">
    <property type="term" value="F:transcription coactivator activity"/>
    <property type="evidence" value="ECO:0007669"/>
    <property type="project" value="TreeGrafter"/>
</dbReference>
<feature type="compositionally biased region" description="Low complexity" evidence="6">
    <location>
        <begin position="253"/>
        <end position="270"/>
    </location>
</feature>
<dbReference type="PANTHER" id="PTHR13556">
    <property type="entry name" value="TRANSCRIPTIONAL ADAPTER 3-RELATED"/>
    <property type="match status" value="1"/>
</dbReference>
<evidence type="ECO:0000256" key="6">
    <source>
        <dbReference type="SAM" id="MobiDB-lite"/>
    </source>
</evidence>
<feature type="compositionally biased region" description="Polar residues" evidence="6">
    <location>
        <begin position="280"/>
        <end position="290"/>
    </location>
</feature>
<sequence length="730" mass="81343">MPPAVMKSKPKAREGRQSRSRNTTPSSAVEMPLSNTTPSNTAYTDILISNLMVPTNISYDDILERHGGTGGIPDPSHLNTMAKDLKQLGDLASARSETCNAGMRALAERRKGAVLEEERERERERREREQATRARESEERRTLKREAEEEDDARERKGSKNKKRKERSAVREERPLNHGAHGLARQDGLDLPLEEYLLKRSAMPLCVPKHIPKGYVLGNAKPEGQLDRENASLELEVTKASASPPKRKLDAISGRSSSSLSEASPVASPSTAPPLDPTSPRATPISSTSSDDAHQPPPAANITQWKTFGPNPLTFDDPTVYEIRPISDDMTDDEKKEIYCVASFPHDDLKDFIAGTPPNKDFSNAVKPNNQTAAHTFSAYLDNYLRPLKEEDIGFLNERGDRTTPFVMPRRGKRSYKEIWDEEDGSTSRETPEQDRLPPNQSRGNLDQMNDKIAETDQISSGPLLNRLLSTMRFEHRAPPEENSQTNGLTNGTDEPSLTNGDLPHGTSHEPNSDDPNNKTTSLPPATALPSSDRPPTNAPNLTHPQIDERLKAELRHIGFLAPDDEPDYDSHYDDEIAERLRYLQEELRRVSILNGARKQRVLDLAQEQMAYQEYATILEDLDGQVQQAYLKRSRTMKSKKNSKRPGGAGGGSHPGHGGVSTDGGVSKPGIGDVARQLMTRRAKWEEKIGPVFRNDIRRVRGKGEGIFGDAVMEPLVRQEKERWEEEAEL</sequence>
<evidence type="ECO:0000256" key="4">
    <source>
        <dbReference type="ARBA" id="ARBA00023163"/>
    </source>
</evidence>
<proteinExistence type="inferred from homology"/>
<feature type="compositionally biased region" description="Basic and acidic residues" evidence="6">
    <location>
        <begin position="426"/>
        <end position="436"/>
    </location>
</feature>
<organism evidence="7 8">
    <name type="scientific">Lepraria neglecta</name>
    <dbReference type="NCBI Taxonomy" id="209136"/>
    <lineage>
        <taxon>Eukaryota</taxon>
        <taxon>Fungi</taxon>
        <taxon>Dikarya</taxon>
        <taxon>Ascomycota</taxon>
        <taxon>Pezizomycotina</taxon>
        <taxon>Lecanoromycetes</taxon>
        <taxon>OSLEUM clade</taxon>
        <taxon>Lecanoromycetidae</taxon>
        <taxon>Lecanorales</taxon>
        <taxon>Lecanorineae</taxon>
        <taxon>Stereocaulaceae</taxon>
        <taxon>Lepraria</taxon>
    </lineage>
</organism>
<evidence type="ECO:0000256" key="2">
    <source>
        <dbReference type="ARBA" id="ARBA00005330"/>
    </source>
</evidence>
<evidence type="ECO:0000256" key="3">
    <source>
        <dbReference type="ARBA" id="ARBA00023015"/>
    </source>
</evidence>
<feature type="compositionally biased region" description="Basic and acidic residues" evidence="6">
    <location>
        <begin position="106"/>
        <end position="158"/>
    </location>
</feature>
<evidence type="ECO:0000313" key="7">
    <source>
        <dbReference type="EMBL" id="KAK3168494.1"/>
    </source>
</evidence>
<dbReference type="GO" id="GO:0000124">
    <property type="term" value="C:SAGA complex"/>
    <property type="evidence" value="ECO:0007669"/>
    <property type="project" value="TreeGrafter"/>
</dbReference>
<comment type="similarity">
    <text evidence="2">Belongs to the NGG1 family.</text>
</comment>
<dbReference type="GO" id="GO:0005634">
    <property type="term" value="C:nucleus"/>
    <property type="evidence" value="ECO:0007669"/>
    <property type="project" value="UniProtKB-SubCell"/>
</dbReference>
<name>A0AAD9YYI7_9LECA</name>
<dbReference type="EMBL" id="JASNWA010000010">
    <property type="protein sequence ID" value="KAK3168494.1"/>
    <property type="molecule type" value="Genomic_DNA"/>
</dbReference>
<evidence type="ECO:0000256" key="5">
    <source>
        <dbReference type="ARBA" id="ARBA00023242"/>
    </source>
</evidence>
<evidence type="ECO:0000313" key="8">
    <source>
        <dbReference type="Proteomes" id="UP001276659"/>
    </source>
</evidence>
<feature type="region of interest" description="Disordered" evidence="6">
    <location>
        <begin position="633"/>
        <end position="671"/>
    </location>
</feature>
<dbReference type="GO" id="GO:0006357">
    <property type="term" value="P:regulation of transcription by RNA polymerase II"/>
    <property type="evidence" value="ECO:0007669"/>
    <property type="project" value="TreeGrafter"/>
</dbReference>
<feature type="compositionally biased region" description="Polar residues" evidence="6">
    <location>
        <begin position="482"/>
        <end position="500"/>
    </location>
</feature>
<feature type="compositionally biased region" description="Basic and acidic residues" evidence="6">
    <location>
        <begin position="167"/>
        <end position="176"/>
    </location>
</feature>
<feature type="compositionally biased region" description="Polar residues" evidence="6">
    <location>
        <begin position="514"/>
        <end position="524"/>
    </location>
</feature>
<keyword evidence="5" id="KW-0539">Nucleus</keyword>
<dbReference type="Proteomes" id="UP001276659">
    <property type="component" value="Unassembled WGS sequence"/>
</dbReference>
<dbReference type="PANTHER" id="PTHR13556:SF2">
    <property type="entry name" value="TRANSCRIPTIONAL ADAPTER 3"/>
    <property type="match status" value="1"/>
</dbReference>